<feature type="transmembrane region" description="Helical" evidence="1">
    <location>
        <begin position="245"/>
        <end position="264"/>
    </location>
</feature>
<evidence type="ECO:0000313" key="4">
    <source>
        <dbReference type="Proteomes" id="UP000619788"/>
    </source>
</evidence>
<dbReference type="AlphaFoldDB" id="A0A8J3SM31"/>
<accession>A0A8J3SM31</accession>
<dbReference type="InterPro" id="IPR002656">
    <property type="entry name" value="Acyl_transf_3_dom"/>
</dbReference>
<feature type="transmembrane region" description="Helical" evidence="1">
    <location>
        <begin position="335"/>
        <end position="360"/>
    </location>
</feature>
<gene>
    <name evidence="3" type="ORF">Psi01_54850</name>
</gene>
<keyword evidence="1" id="KW-1133">Transmembrane helix</keyword>
<dbReference type="GO" id="GO:0000271">
    <property type="term" value="P:polysaccharide biosynthetic process"/>
    <property type="evidence" value="ECO:0007669"/>
    <property type="project" value="TreeGrafter"/>
</dbReference>
<feature type="transmembrane region" description="Helical" evidence="1">
    <location>
        <begin position="214"/>
        <end position="233"/>
    </location>
</feature>
<sequence>MSSTPPAVRGDLPALTGMRIIAALLVFLSHVIFPFTMGNQNPATPFADDGITQTLMWLFYPGGSIGVSFFFILSGFVITWSAKPGDRIRAYYRRRVVKIMPNHVVTWALAMLLFAGSYTALWGLPNLLLLNPFTTDNGIWGGANMPAWSLSAEMLFYLLFPALIIPIRKIADNRLWLWAGLAAVGMALVCLVTLTLVPDAPKYPGEALSLTQFWFVYLFPPVRLFEFVLGMILARIVMAGRWPRIGLLPVTALVLAGYAATLYIPWPYSVSLVTAVPFALAIGTFAKANLEGRRTFFGTRPMVWLGQISFGFYLTQSIVLYWLREAVLGQAEYGPVGGTLLVIALAAATVVTGWLLYTLVERPAMKYWSKSRKPAVKRETVEQPPVGALTN</sequence>
<feature type="transmembrane region" description="Helical" evidence="1">
    <location>
        <begin position="270"/>
        <end position="290"/>
    </location>
</feature>
<name>A0A8J3SM31_9ACTN</name>
<evidence type="ECO:0000256" key="1">
    <source>
        <dbReference type="SAM" id="Phobius"/>
    </source>
</evidence>
<feature type="transmembrane region" description="Helical" evidence="1">
    <location>
        <begin position="145"/>
        <end position="163"/>
    </location>
</feature>
<organism evidence="3 4">
    <name type="scientific">Planobispora siamensis</name>
    <dbReference type="NCBI Taxonomy" id="936338"/>
    <lineage>
        <taxon>Bacteria</taxon>
        <taxon>Bacillati</taxon>
        <taxon>Actinomycetota</taxon>
        <taxon>Actinomycetes</taxon>
        <taxon>Streptosporangiales</taxon>
        <taxon>Streptosporangiaceae</taxon>
        <taxon>Planobispora</taxon>
    </lineage>
</organism>
<dbReference type="EMBL" id="BOOJ01000047">
    <property type="protein sequence ID" value="GIH94855.1"/>
    <property type="molecule type" value="Genomic_DNA"/>
</dbReference>
<feature type="transmembrane region" description="Helical" evidence="1">
    <location>
        <begin position="12"/>
        <end position="37"/>
    </location>
</feature>
<proteinExistence type="predicted"/>
<protein>
    <submittedName>
        <fullName evidence="3">Acyltransferase</fullName>
    </submittedName>
</protein>
<dbReference type="GO" id="GO:0016020">
    <property type="term" value="C:membrane"/>
    <property type="evidence" value="ECO:0007669"/>
    <property type="project" value="TreeGrafter"/>
</dbReference>
<keyword evidence="3" id="KW-0808">Transferase</keyword>
<dbReference type="InterPro" id="IPR050879">
    <property type="entry name" value="Acyltransferase_3"/>
</dbReference>
<keyword evidence="4" id="KW-1185">Reference proteome</keyword>
<evidence type="ECO:0000259" key="2">
    <source>
        <dbReference type="Pfam" id="PF01757"/>
    </source>
</evidence>
<dbReference type="Proteomes" id="UP000619788">
    <property type="component" value="Unassembled WGS sequence"/>
</dbReference>
<keyword evidence="1" id="KW-0472">Membrane</keyword>
<keyword evidence="3" id="KW-0012">Acyltransferase</keyword>
<feature type="transmembrane region" description="Helical" evidence="1">
    <location>
        <begin position="103"/>
        <end position="125"/>
    </location>
</feature>
<dbReference type="PANTHER" id="PTHR23028:SF131">
    <property type="entry name" value="BLR2367 PROTEIN"/>
    <property type="match status" value="1"/>
</dbReference>
<evidence type="ECO:0000313" key="3">
    <source>
        <dbReference type="EMBL" id="GIH94855.1"/>
    </source>
</evidence>
<dbReference type="PANTHER" id="PTHR23028">
    <property type="entry name" value="ACETYLTRANSFERASE"/>
    <property type="match status" value="1"/>
</dbReference>
<comment type="caution">
    <text evidence="3">The sequence shown here is derived from an EMBL/GenBank/DDBJ whole genome shotgun (WGS) entry which is preliminary data.</text>
</comment>
<feature type="domain" description="Acyltransferase 3" evidence="2">
    <location>
        <begin position="14"/>
        <end position="357"/>
    </location>
</feature>
<feature type="transmembrane region" description="Helical" evidence="1">
    <location>
        <begin position="57"/>
        <end position="82"/>
    </location>
</feature>
<feature type="transmembrane region" description="Helical" evidence="1">
    <location>
        <begin position="175"/>
        <end position="194"/>
    </location>
</feature>
<reference evidence="3 4" key="1">
    <citation type="submission" date="2021-01" db="EMBL/GenBank/DDBJ databases">
        <title>Whole genome shotgun sequence of Planobispora siamensis NBRC 107568.</title>
        <authorList>
            <person name="Komaki H."/>
            <person name="Tamura T."/>
        </authorList>
    </citation>
    <scope>NUCLEOTIDE SEQUENCE [LARGE SCALE GENOMIC DNA]</scope>
    <source>
        <strain evidence="3 4">NBRC 107568</strain>
    </source>
</reference>
<feature type="transmembrane region" description="Helical" evidence="1">
    <location>
        <begin position="302"/>
        <end position="323"/>
    </location>
</feature>
<dbReference type="GO" id="GO:0016747">
    <property type="term" value="F:acyltransferase activity, transferring groups other than amino-acyl groups"/>
    <property type="evidence" value="ECO:0007669"/>
    <property type="project" value="InterPro"/>
</dbReference>
<keyword evidence="1" id="KW-0812">Transmembrane</keyword>
<dbReference type="Pfam" id="PF01757">
    <property type="entry name" value="Acyl_transf_3"/>
    <property type="match status" value="1"/>
</dbReference>